<name>A0AAP0KW31_9MAGN</name>
<keyword evidence="2" id="KW-1185">Reference proteome</keyword>
<dbReference type="EMBL" id="JBBNAG010000002">
    <property type="protein sequence ID" value="KAK9158460.1"/>
    <property type="molecule type" value="Genomic_DNA"/>
</dbReference>
<organism evidence="1 2">
    <name type="scientific">Stephania cephalantha</name>
    <dbReference type="NCBI Taxonomy" id="152367"/>
    <lineage>
        <taxon>Eukaryota</taxon>
        <taxon>Viridiplantae</taxon>
        <taxon>Streptophyta</taxon>
        <taxon>Embryophyta</taxon>
        <taxon>Tracheophyta</taxon>
        <taxon>Spermatophyta</taxon>
        <taxon>Magnoliopsida</taxon>
        <taxon>Ranunculales</taxon>
        <taxon>Menispermaceae</taxon>
        <taxon>Menispermoideae</taxon>
        <taxon>Cissampelideae</taxon>
        <taxon>Stephania</taxon>
    </lineage>
</organism>
<evidence type="ECO:0000313" key="2">
    <source>
        <dbReference type="Proteomes" id="UP001419268"/>
    </source>
</evidence>
<reference evidence="1 2" key="1">
    <citation type="submission" date="2024-01" db="EMBL/GenBank/DDBJ databases">
        <title>Genome assemblies of Stephania.</title>
        <authorList>
            <person name="Yang L."/>
        </authorList>
    </citation>
    <scope>NUCLEOTIDE SEQUENCE [LARGE SCALE GENOMIC DNA]</scope>
    <source>
        <strain evidence="1">JXDWG</strain>
        <tissue evidence="1">Leaf</tissue>
    </source>
</reference>
<protein>
    <submittedName>
        <fullName evidence="1">Uncharacterized protein</fullName>
    </submittedName>
</protein>
<evidence type="ECO:0000313" key="1">
    <source>
        <dbReference type="EMBL" id="KAK9158460.1"/>
    </source>
</evidence>
<proteinExistence type="predicted"/>
<sequence length="227" mass="23625">MTTPTRATPGTREGSGGVGKALVERFLRATRKRSGPVFDVGGGVVEKRRARRGGTILAARRALALARGVGVVAGRCSTGGGSSFEMFVMNVRAFDAFIGADFLGIFTRTYEQGSSGCGGEKSDADRVWAVDFSLKYAVGSEVVADLLLARPARRRLCTRDASGAGNPHGGRGFPASGMRMGNLNGDGDKISYPCGYEYGDGEKTYSGGSSQGISIGNLCGDLSGDYP</sequence>
<gene>
    <name evidence="1" type="ORF">Scep_005034</name>
</gene>
<accession>A0AAP0KW31</accession>
<dbReference type="Proteomes" id="UP001419268">
    <property type="component" value="Unassembled WGS sequence"/>
</dbReference>
<dbReference type="AlphaFoldDB" id="A0AAP0KW31"/>
<comment type="caution">
    <text evidence="1">The sequence shown here is derived from an EMBL/GenBank/DDBJ whole genome shotgun (WGS) entry which is preliminary data.</text>
</comment>